<feature type="region of interest" description="Disordered" evidence="1">
    <location>
        <begin position="275"/>
        <end position="296"/>
    </location>
</feature>
<proteinExistence type="predicted"/>
<reference evidence="3" key="1">
    <citation type="journal article" date="2019" name="Int. J. Syst. Evol. Microbiol.">
        <title>The Global Catalogue of Microorganisms (GCM) 10K type strain sequencing project: providing services to taxonomists for standard genome sequencing and annotation.</title>
        <authorList>
            <consortium name="The Broad Institute Genomics Platform"/>
            <consortium name="The Broad Institute Genome Sequencing Center for Infectious Disease"/>
            <person name="Wu L."/>
            <person name="Ma J."/>
        </authorList>
    </citation>
    <scope>NUCLEOTIDE SEQUENCE [LARGE SCALE GENOMIC DNA]</scope>
    <source>
        <strain evidence="3">JCM 4805</strain>
    </source>
</reference>
<comment type="caution">
    <text evidence="2">The sequence shown here is derived from an EMBL/GenBank/DDBJ whole genome shotgun (WGS) entry which is preliminary data.</text>
</comment>
<keyword evidence="3" id="KW-1185">Reference proteome</keyword>
<name>A0ABP3KWU1_9ACTN</name>
<dbReference type="EMBL" id="BAAABY010000044">
    <property type="protein sequence ID" value="GAA0485881.1"/>
    <property type="molecule type" value="Genomic_DNA"/>
</dbReference>
<accession>A0ABP3KWU1</accession>
<evidence type="ECO:0000313" key="2">
    <source>
        <dbReference type="EMBL" id="GAA0485881.1"/>
    </source>
</evidence>
<organism evidence="2 3">
    <name type="scientific">Streptomyces olivaceiscleroticus</name>
    <dbReference type="NCBI Taxonomy" id="68245"/>
    <lineage>
        <taxon>Bacteria</taxon>
        <taxon>Bacillati</taxon>
        <taxon>Actinomycetota</taxon>
        <taxon>Actinomycetes</taxon>
        <taxon>Kitasatosporales</taxon>
        <taxon>Streptomycetaceae</taxon>
        <taxon>Streptomyces</taxon>
    </lineage>
</organism>
<sequence length="296" mass="30516">MTSVRAAGLGAVPALEPLSYPGRPVTAPALLDGDALLPLTAVPGPHRVGGWRLGPDPDRTLDDVLGTRGLSLTGRRHPVLAVGSNASAAQVAYKLAQRDVPVAVPMVPVRVGGLGVGSSAHVGTPGYVAAAPFADPHAEVTLVAGWLDAAQLAVVDATEARYHRILLPGDRFPMTLPSGERLSGAYLYVSRYGVLAGPDGRPRPAGAQPALLGALLAGSAALRRLLGPDPKTWVKRASADAAVRAAARQVFRAEGRVVPQPEFTPYVDDDAEVLTYDDLPPIGGGTGLRGSPTRGD</sequence>
<dbReference type="RefSeq" id="WP_346098321.1">
    <property type="nucleotide sequence ID" value="NZ_BAAABY010000044.1"/>
</dbReference>
<evidence type="ECO:0000256" key="1">
    <source>
        <dbReference type="SAM" id="MobiDB-lite"/>
    </source>
</evidence>
<protein>
    <submittedName>
        <fullName evidence="2">Uncharacterized protein</fullName>
    </submittedName>
</protein>
<gene>
    <name evidence="2" type="ORF">GCM10010361_58430</name>
</gene>
<dbReference type="Proteomes" id="UP001500909">
    <property type="component" value="Unassembled WGS sequence"/>
</dbReference>
<evidence type="ECO:0000313" key="3">
    <source>
        <dbReference type="Proteomes" id="UP001500909"/>
    </source>
</evidence>